<dbReference type="InterPro" id="IPR013320">
    <property type="entry name" value="ConA-like_dom_sf"/>
</dbReference>
<feature type="compositionally biased region" description="Basic and acidic residues" evidence="6">
    <location>
        <begin position="672"/>
        <end position="682"/>
    </location>
</feature>
<dbReference type="CDD" id="cd02181">
    <property type="entry name" value="GH16_fungal_Lam16A_glucanase"/>
    <property type="match status" value="1"/>
</dbReference>
<accession>A0A6A6BS92</accession>
<dbReference type="FunFam" id="2.60.120.200:FF:000114">
    <property type="entry name" value="Probable endo-1,3(4)-beta-glucanase NFIA_089530"/>
    <property type="match status" value="1"/>
</dbReference>
<feature type="region of interest" description="Disordered" evidence="6">
    <location>
        <begin position="635"/>
        <end position="682"/>
    </location>
</feature>
<feature type="signal peptide" evidence="7">
    <location>
        <begin position="1"/>
        <end position="18"/>
    </location>
</feature>
<feature type="chain" id="PRO_5025526068" description="endo-1,3(4)-beta-glucanase" evidence="7">
    <location>
        <begin position="19"/>
        <end position="698"/>
    </location>
</feature>
<dbReference type="Gene3D" id="2.60.120.200">
    <property type="match status" value="1"/>
</dbReference>
<dbReference type="OrthoDB" id="192832at2759"/>
<keyword evidence="7" id="KW-0732">Signal</keyword>
<dbReference type="GO" id="GO:0009251">
    <property type="term" value="P:glucan catabolic process"/>
    <property type="evidence" value="ECO:0007669"/>
    <property type="project" value="TreeGrafter"/>
</dbReference>
<evidence type="ECO:0000256" key="2">
    <source>
        <dbReference type="ARBA" id="ARBA00006865"/>
    </source>
</evidence>
<gene>
    <name evidence="9" type="ORF">K452DRAFT_263200</name>
</gene>
<feature type="region of interest" description="Disordered" evidence="6">
    <location>
        <begin position="404"/>
        <end position="447"/>
    </location>
</feature>
<dbReference type="Pfam" id="PF26113">
    <property type="entry name" value="GH16_XgeA"/>
    <property type="match status" value="1"/>
</dbReference>
<sequence length="698" mass="69911">MLSSTLLGLFPFVSLGIAGYVVQDDYSPENFFDKFGFFTNDDPTNGFVDYVSHDAANASSLIDTSDGTIYLGVDHTNKAPKGRQSVRLFSYESYNEGLFILDLNHFPGGTCGTWPAFWMVGPKWPTDGEIDILEGANSQVANQMTLHTGTGCEISDSTAMSGSILETNCDAKASEDNSGCGVSDGKAQSFSGLNENKGGVFATEIDPTSNVINVWFFARDSIPEDIGSGSPEPTSWGRPTAIFKGGCEISSHFKDLQIVFNTDFCGDWAGNTWGTDEKCSALADSCDDYVANNPEAFKDAYWSINSLKVYKTGEDAPASSSAPVSTSEPTTSSVPVSTPAPVSTTTPTSSAAGILPSIGLSLSLGLPSIPLIPEGTSTAASAATSAITTSTSDAVVVSTPAAVSTPEVSTPAAPTAPVNTPSAPAVTTPVPVQTPSTPAAQASSTDAAAPVAASSTSTGTHVFASGVPLPYASTATAPTIGATNAPAAGAASSAAAVSSPAGSSAAASSAAAVSSPAGSSAAASAPAASAPAVSSPAVSSPAAAAASPSATAPQQANANADASPAILSPATTTTDIVMETDVVQSVSTQIITITATGPAPAATAPIVDAAAALAGVVGLDVKVDVGAKQAVKAEDVEQESESATAATTATPAPAPSAWFKAGQRGEPVTGEKASEKKMLERAVRGVRGGRGVGLVRRR</sequence>
<dbReference type="EC" id="3.2.1.6" evidence="3"/>
<keyword evidence="4 9" id="KW-0378">Hydrolase</keyword>
<feature type="compositionally biased region" description="Low complexity" evidence="6">
    <location>
        <begin position="641"/>
        <end position="657"/>
    </location>
</feature>
<feature type="compositionally biased region" description="Low complexity" evidence="6">
    <location>
        <begin position="316"/>
        <end position="349"/>
    </location>
</feature>
<evidence type="ECO:0000256" key="3">
    <source>
        <dbReference type="ARBA" id="ARBA00012599"/>
    </source>
</evidence>
<dbReference type="AlphaFoldDB" id="A0A6A6BS92"/>
<keyword evidence="10" id="KW-1185">Reference proteome</keyword>
<dbReference type="PANTHER" id="PTHR10963:SF24">
    <property type="entry name" value="GLYCOSIDASE C21B10.07-RELATED"/>
    <property type="match status" value="1"/>
</dbReference>
<dbReference type="SUPFAM" id="SSF49899">
    <property type="entry name" value="Concanavalin A-like lectins/glucanases"/>
    <property type="match status" value="1"/>
</dbReference>
<name>A0A6A6BS92_9PEZI</name>
<evidence type="ECO:0000256" key="4">
    <source>
        <dbReference type="ARBA" id="ARBA00022801"/>
    </source>
</evidence>
<protein>
    <recommendedName>
        <fullName evidence="3">endo-1,3(4)-beta-glucanase</fullName>
        <ecNumber evidence="3">3.2.1.6</ecNumber>
    </recommendedName>
</protein>
<evidence type="ECO:0000256" key="5">
    <source>
        <dbReference type="ARBA" id="ARBA00023295"/>
    </source>
</evidence>
<dbReference type="PANTHER" id="PTHR10963">
    <property type="entry name" value="GLYCOSYL HYDROLASE-RELATED"/>
    <property type="match status" value="1"/>
</dbReference>
<dbReference type="GeneID" id="54296133"/>
<dbReference type="PROSITE" id="PS51762">
    <property type="entry name" value="GH16_2"/>
    <property type="match status" value="1"/>
</dbReference>
<evidence type="ECO:0000259" key="8">
    <source>
        <dbReference type="PROSITE" id="PS51762"/>
    </source>
</evidence>
<comment type="catalytic activity">
    <reaction evidence="1">
        <text>Endohydrolysis of (1-&gt;3)- or (1-&gt;4)-linkages in beta-D-glucans when the glucose residue whose reducing group is involved in the linkage to be hydrolyzed is itself substituted at C-3.</text>
        <dbReference type="EC" id="3.2.1.6"/>
    </reaction>
</comment>
<evidence type="ECO:0000256" key="1">
    <source>
        <dbReference type="ARBA" id="ARBA00000124"/>
    </source>
</evidence>
<comment type="similarity">
    <text evidence="2">Belongs to the glycosyl hydrolase 16 family.</text>
</comment>
<keyword evidence="5" id="KW-0326">Glycosidase</keyword>
<organism evidence="9 10">
    <name type="scientific">Aplosporella prunicola CBS 121167</name>
    <dbReference type="NCBI Taxonomy" id="1176127"/>
    <lineage>
        <taxon>Eukaryota</taxon>
        <taxon>Fungi</taxon>
        <taxon>Dikarya</taxon>
        <taxon>Ascomycota</taxon>
        <taxon>Pezizomycotina</taxon>
        <taxon>Dothideomycetes</taxon>
        <taxon>Dothideomycetes incertae sedis</taxon>
        <taxon>Botryosphaeriales</taxon>
        <taxon>Aplosporellaceae</taxon>
        <taxon>Aplosporella</taxon>
    </lineage>
</organism>
<evidence type="ECO:0000256" key="6">
    <source>
        <dbReference type="SAM" id="MobiDB-lite"/>
    </source>
</evidence>
<dbReference type="RefSeq" id="XP_033402654.1">
    <property type="nucleotide sequence ID" value="XM_033538637.1"/>
</dbReference>
<evidence type="ECO:0000256" key="7">
    <source>
        <dbReference type="SAM" id="SignalP"/>
    </source>
</evidence>
<dbReference type="InterPro" id="IPR000757">
    <property type="entry name" value="Beta-glucanase-like"/>
</dbReference>
<dbReference type="EMBL" id="ML995475">
    <property type="protein sequence ID" value="KAF2146946.1"/>
    <property type="molecule type" value="Genomic_DNA"/>
</dbReference>
<reference evidence="9" key="1">
    <citation type="journal article" date="2020" name="Stud. Mycol.">
        <title>101 Dothideomycetes genomes: a test case for predicting lifestyles and emergence of pathogens.</title>
        <authorList>
            <person name="Haridas S."/>
            <person name="Albert R."/>
            <person name="Binder M."/>
            <person name="Bloem J."/>
            <person name="Labutti K."/>
            <person name="Salamov A."/>
            <person name="Andreopoulos B."/>
            <person name="Baker S."/>
            <person name="Barry K."/>
            <person name="Bills G."/>
            <person name="Bluhm B."/>
            <person name="Cannon C."/>
            <person name="Castanera R."/>
            <person name="Culley D."/>
            <person name="Daum C."/>
            <person name="Ezra D."/>
            <person name="Gonzalez J."/>
            <person name="Henrissat B."/>
            <person name="Kuo A."/>
            <person name="Liang C."/>
            <person name="Lipzen A."/>
            <person name="Lutzoni F."/>
            <person name="Magnuson J."/>
            <person name="Mondo S."/>
            <person name="Nolan M."/>
            <person name="Ohm R."/>
            <person name="Pangilinan J."/>
            <person name="Park H.-J."/>
            <person name="Ramirez L."/>
            <person name="Alfaro M."/>
            <person name="Sun H."/>
            <person name="Tritt A."/>
            <person name="Yoshinaga Y."/>
            <person name="Zwiers L.-H."/>
            <person name="Turgeon B."/>
            <person name="Goodwin S."/>
            <person name="Spatafora J."/>
            <person name="Crous P."/>
            <person name="Grigoriev I."/>
        </authorList>
    </citation>
    <scope>NUCLEOTIDE SEQUENCE</scope>
    <source>
        <strain evidence="9">CBS 121167</strain>
    </source>
</reference>
<dbReference type="Proteomes" id="UP000799438">
    <property type="component" value="Unassembled WGS sequence"/>
</dbReference>
<feature type="region of interest" description="Disordered" evidence="6">
    <location>
        <begin position="315"/>
        <end position="349"/>
    </location>
</feature>
<evidence type="ECO:0000313" key="9">
    <source>
        <dbReference type="EMBL" id="KAF2146946.1"/>
    </source>
</evidence>
<evidence type="ECO:0000313" key="10">
    <source>
        <dbReference type="Proteomes" id="UP000799438"/>
    </source>
</evidence>
<proteinExistence type="inferred from homology"/>
<dbReference type="InterPro" id="IPR050546">
    <property type="entry name" value="Glycosyl_Hydrlase_16"/>
</dbReference>
<feature type="domain" description="GH16" evidence="8">
    <location>
        <begin position="15"/>
        <end position="277"/>
    </location>
</feature>
<dbReference type="GO" id="GO:0052861">
    <property type="term" value="F:endo-1,3(4)-beta-glucanase activity"/>
    <property type="evidence" value="ECO:0007669"/>
    <property type="project" value="UniProtKB-EC"/>
</dbReference>